<evidence type="ECO:0000313" key="2">
    <source>
        <dbReference type="Proteomes" id="UP000012589"/>
    </source>
</evidence>
<dbReference type="EMBL" id="AQFT01000100">
    <property type="protein sequence ID" value="EMZ24069.1"/>
    <property type="molecule type" value="Genomic_DNA"/>
</dbReference>
<reference evidence="1 2" key="1">
    <citation type="journal article" date="2014" name="Genome Announc.">
        <title>Draft genome sequences of the altered schaedler flora, a defined bacterial community from gnotobiotic mice.</title>
        <authorList>
            <person name="Wannemuehler M.J."/>
            <person name="Overstreet A.M."/>
            <person name="Ward D.V."/>
            <person name="Phillips G.J."/>
        </authorList>
    </citation>
    <scope>NUCLEOTIDE SEQUENCE [LARGE SCALE GENOMIC DNA]</scope>
    <source>
        <strain evidence="1 2">ASF492</strain>
    </source>
</reference>
<dbReference type="OrthoDB" id="1711086at2"/>
<protein>
    <submittedName>
        <fullName evidence="1">Uncharacterized protein</fullName>
    </submittedName>
</protein>
<sequence>MISSDATLRMYLQYYEKEINLTKLAEKAYHEASVRSSVPVQNIQVYVKPEDGRAYYVVNGGFQSFVNLWDSDRDIYDSELSGEINWLNGKEHRLIFEYRGHQCDCDSIIDRVVEKFTNIHSDKKMREMEIYIRQEHEAAYYVIDGRHTGSVSMFA</sequence>
<keyword evidence="2" id="KW-1185">Reference proteome</keyword>
<dbReference type="Proteomes" id="UP000012589">
    <property type="component" value="Unassembled WGS sequence"/>
</dbReference>
<proteinExistence type="predicted"/>
<organism evidence="1 2">
    <name type="scientific">Eubacterium plexicaudatum ASF492</name>
    <dbReference type="NCBI Taxonomy" id="1235802"/>
    <lineage>
        <taxon>Bacteria</taxon>
        <taxon>Bacillati</taxon>
        <taxon>Bacillota</taxon>
        <taxon>Clostridia</taxon>
        <taxon>Eubacteriales</taxon>
        <taxon>Eubacteriaceae</taxon>
        <taxon>Eubacterium</taxon>
    </lineage>
</organism>
<dbReference type="AlphaFoldDB" id="N2AI41"/>
<evidence type="ECO:0000313" key="1">
    <source>
        <dbReference type="EMBL" id="EMZ24069.1"/>
    </source>
</evidence>
<name>N2AI41_9FIRM</name>
<dbReference type="InterPro" id="IPR046313">
    <property type="entry name" value="DUF6465"/>
</dbReference>
<comment type="caution">
    <text evidence="1">The sequence shown here is derived from an EMBL/GenBank/DDBJ whole genome shotgun (WGS) entry which is preliminary data.</text>
</comment>
<accession>N2AI41</accession>
<dbReference type="Pfam" id="PF20069">
    <property type="entry name" value="DUF6465"/>
    <property type="match status" value="2"/>
</dbReference>
<dbReference type="PATRIC" id="fig|1235802.3.peg.3516"/>
<dbReference type="HOGENOM" id="CLU_1692850_0_0_9"/>
<gene>
    <name evidence="1" type="ORF">C823_03332</name>
</gene>